<feature type="compositionally biased region" description="Basic and acidic residues" evidence="1">
    <location>
        <begin position="14"/>
        <end position="25"/>
    </location>
</feature>
<organism evidence="2 3">
    <name type="scientific">Gymnopus androsaceus JB14</name>
    <dbReference type="NCBI Taxonomy" id="1447944"/>
    <lineage>
        <taxon>Eukaryota</taxon>
        <taxon>Fungi</taxon>
        <taxon>Dikarya</taxon>
        <taxon>Basidiomycota</taxon>
        <taxon>Agaricomycotina</taxon>
        <taxon>Agaricomycetes</taxon>
        <taxon>Agaricomycetidae</taxon>
        <taxon>Agaricales</taxon>
        <taxon>Marasmiineae</taxon>
        <taxon>Omphalotaceae</taxon>
        <taxon>Gymnopus</taxon>
    </lineage>
</organism>
<feature type="region of interest" description="Disordered" evidence="1">
    <location>
        <begin position="1"/>
        <end position="25"/>
    </location>
</feature>
<proteinExistence type="predicted"/>
<accession>A0A6A4HQ85</accession>
<feature type="region of interest" description="Disordered" evidence="1">
    <location>
        <begin position="39"/>
        <end position="58"/>
    </location>
</feature>
<dbReference type="AlphaFoldDB" id="A0A6A4HQ85"/>
<keyword evidence="3" id="KW-1185">Reference proteome</keyword>
<sequence>MGGQSAKQKVVRKAASEAAKKKREMNRVELLEQRVAELEGERFSGGEEEDSNNEKMEGSAMQKEILKEKADLYKKDYWNEHKKAICAQKTIQNLKEKLWKERNDWEDKKKVLIKQGKKAGKEITQLQQKLDISQQKISDLCVDKENLHANVHRLDKQVSRADTKKDRAVLNAIEKTKNNNHTFHIKEKGIVTDDTRDLIRDLVRVSLKPGMINTTINTVLATAGVQVKGSVSRYTARAAVIEGGVAAELQLAKAMNESEGMISYNLREAVC</sequence>
<dbReference type="OrthoDB" id="3052721at2759"/>
<gene>
    <name evidence="2" type="ORF">BT96DRAFT_939161</name>
</gene>
<reference evidence="2" key="1">
    <citation type="journal article" date="2019" name="Environ. Microbiol.">
        <title>Fungal ecological strategies reflected in gene transcription - a case study of two litter decomposers.</title>
        <authorList>
            <person name="Barbi F."/>
            <person name="Kohler A."/>
            <person name="Barry K."/>
            <person name="Baskaran P."/>
            <person name="Daum C."/>
            <person name="Fauchery L."/>
            <person name="Ihrmark K."/>
            <person name="Kuo A."/>
            <person name="LaButti K."/>
            <person name="Lipzen A."/>
            <person name="Morin E."/>
            <person name="Grigoriev I.V."/>
            <person name="Henrissat B."/>
            <person name="Lindahl B."/>
            <person name="Martin F."/>
        </authorList>
    </citation>
    <scope>NUCLEOTIDE SEQUENCE</scope>
    <source>
        <strain evidence="2">JB14</strain>
    </source>
</reference>
<evidence type="ECO:0000256" key="1">
    <source>
        <dbReference type="SAM" id="MobiDB-lite"/>
    </source>
</evidence>
<name>A0A6A4HQ85_9AGAR</name>
<protein>
    <submittedName>
        <fullName evidence="2">Uncharacterized protein</fullName>
    </submittedName>
</protein>
<dbReference type="Proteomes" id="UP000799118">
    <property type="component" value="Unassembled WGS sequence"/>
</dbReference>
<evidence type="ECO:0000313" key="3">
    <source>
        <dbReference type="Proteomes" id="UP000799118"/>
    </source>
</evidence>
<evidence type="ECO:0000313" key="2">
    <source>
        <dbReference type="EMBL" id="KAE9399851.1"/>
    </source>
</evidence>
<dbReference type="EMBL" id="ML769464">
    <property type="protein sequence ID" value="KAE9399851.1"/>
    <property type="molecule type" value="Genomic_DNA"/>
</dbReference>